<dbReference type="RefSeq" id="XP_018382656.1">
    <property type="nucleotide sequence ID" value="XM_018534866.1"/>
</dbReference>
<name>A0A177DC27_ALTAL</name>
<evidence type="ECO:0000259" key="1">
    <source>
        <dbReference type="Pfam" id="PF06985"/>
    </source>
</evidence>
<dbReference type="KEGG" id="aalt:CC77DRAFT_942504"/>
<dbReference type="InterPro" id="IPR052895">
    <property type="entry name" value="HetReg/Transcr_Mod"/>
</dbReference>
<gene>
    <name evidence="2" type="ORF">CC77DRAFT_942504</name>
</gene>
<evidence type="ECO:0000313" key="3">
    <source>
        <dbReference type="Proteomes" id="UP000077248"/>
    </source>
</evidence>
<dbReference type="STRING" id="5599.A0A177DC27"/>
<accession>A0A177DC27</accession>
<dbReference type="PANTHER" id="PTHR24148:SF64">
    <property type="entry name" value="HETEROKARYON INCOMPATIBILITY DOMAIN-CONTAINING PROTEIN"/>
    <property type="match status" value="1"/>
</dbReference>
<protein>
    <submittedName>
        <fullName evidence="2">HET-domain-containing protein</fullName>
    </submittedName>
</protein>
<keyword evidence="3" id="KW-1185">Reference proteome</keyword>
<dbReference type="Proteomes" id="UP000077248">
    <property type="component" value="Unassembled WGS sequence"/>
</dbReference>
<dbReference type="PANTHER" id="PTHR24148">
    <property type="entry name" value="ANKYRIN REPEAT DOMAIN-CONTAINING PROTEIN 39 HOMOLOG-RELATED"/>
    <property type="match status" value="1"/>
</dbReference>
<feature type="non-terminal residue" evidence="2">
    <location>
        <position position="148"/>
    </location>
</feature>
<sequence length="148" mass="17118">MCRATFKHIPLARPAEQIRLLKLEPGADVIRLNIQTYELTEYLRFVALSYEWGHGSEIHDIIIDGEVFKIRQNLRDALEHIRTLQADTSSRRLFEEDSPYFWIDAIAIDQSNDTEKPHQISIMGKIYRQASHVIAWLGLEQNGDDSAL</sequence>
<dbReference type="OMA" id="IWIDNIC"/>
<dbReference type="GeneID" id="29120460"/>
<reference evidence="2 3" key="1">
    <citation type="submission" date="2016-05" db="EMBL/GenBank/DDBJ databases">
        <title>Comparative analysis of secretome profiles of manganese(II)-oxidizing ascomycete fungi.</title>
        <authorList>
            <consortium name="DOE Joint Genome Institute"/>
            <person name="Zeiner C.A."/>
            <person name="Purvine S.O."/>
            <person name="Zink E.M."/>
            <person name="Wu S."/>
            <person name="Pasa-Tolic L."/>
            <person name="Chaput D.L."/>
            <person name="Haridas S."/>
            <person name="Grigoriev I.V."/>
            <person name="Santelli C.M."/>
            <person name="Hansel C.M."/>
        </authorList>
    </citation>
    <scope>NUCLEOTIDE SEQUENCE [LARGE SCALE GENOMIC DNA]</scope>
    <source>
        <strain evidence="2 3">SRC1lrK2f</strain>
    </source>
</reference>
<feature type="domain" description="Heterokaryon incompatibility" evidence="1">
    <location>
        <begin position="45"/>
        <end position="142"/>
    </location>
</feature>
<dbReference type="InterPro" id="IPR010730">
    <property type="entry name" value="HET"/>
</dbReference>
<evidence type="ECO:0000313" key="2">
    <source>
        <dbReference type="EMBL" id="OAG17235.1"/>
    </source>
</evidence>
<proteinExistence type="predicted"/>
<dbReference type="AlphaFoldDB" id="A0A177DC27"/>
<dbReference type="VEuPathDB" id="FungiDB:CC77DRAFT_942504"/>
<dbReference type="Pfam" id="PF06985">
    <property type="entry name" value="HET"/>
    <property type="match status" value="1"/>
</dbReference>
<organism evidence="2 3">
    <name type="scientific">Alternaria alternata</name>
    <name type="common">Alternaria rot fungus</name>
    <name type="synonym">Torula alternata</name>
    <dbReference type="NCBI Taxonomy" id="5599"/>
    <lineage>
        <taxon>Eukaryota</taxon>
        <taxon>Fungi</taxon>
        <taxon>Dikarya</taxon>
        <taxon>Ascomycota</taxon>
        <taxon>Pezizomycotina</taxon>
        <taxon>Dothideomycetes</taxon>
        <taxon>Pleosporomycetidae</taxon>
        <taxon>Pleosporales</taxon>
        <taxon>Pleosporineae</taxon>
        <taxon>Pleosporaceae</taxon>
        <taxon>Alternaria</taxon>
        <taxon>Alternaria sect. Alternaria</taxon>
        <taxon>Alternaria alternata complex</taxon>
    </lineage>
</organism>
<dbReference type="EMBL" id="KV441487">
    <property type="protein sequence ID" value="OAG17235.1"/>
    <property type="molecule type" value="Genomic_DNA"/>
</dbReference>